<gene>
    <name evidence="2" type="ORF">EQ812_13195</name>
</gene>
<evidence type="ECO:0000313" key="2">
    <source>
        <dbReference type="EMBL" id="TBW68484.1"/>
    </source>
</evidence>
<reference evidence="2 3" key="1">
    <citation type="journal article" date="2019" name="Sci. Transl. Med.">
        <title>Quorum sensing between bacterial species on the skin protects against epidermal injury in atopic dermatitis.</title>
        <authorList>
            <person name="Williams M.R."/>
        </authorList>
    </citation>
    <scope>NUCLEOTIDE SEQUENCE [LARGE SCALE GENOMIC DNA]</scope>
    <source>
        <strain evidence="2 3">E7</strain>
    </source>
</reference>
<accession>A0A4Q9W111</accession>
<name>A0A4Q9W111_STALU</name>
<organism evidence="2 3">
    <name type="scientific">Staphylococcus lugdunensis</name>
    <dbReference type="NCBI Taxonomy" id="28035"/>
    <lineage>
        <taxon>Bacteria</taxon>
        <taxon>Bacillati</taxon>
        <taxon>Bacillota</taxon>
        <taxon>Bacilli</taxon>
        <taxon>Bacillales</taxon>
        <taxon>Staphylococcaceae</taxon>
        <taxon>Staphylococcus</taxon>
    </lineage>
</organism>
<protein>
    <submittedName>
        <fullName evidence="2">Uncharacterized protein</fullName>
    </submittedName>
</protein>
<feature type="transmembrane region" description="Helical" evidence="1">
    <location>
        <begin position="49"/>
        <end position="71"/>
    </location>
</feature>
<keyword evidence="1" id="KW-1133">Transmembrane helix</keyword>
<dbReference type="Proteomes" id="UP000293637">
    <property type="component" value="Unassembled WGS sequence"/>
</dbReference>
<dbReference type="EMBL" id="SCHB01000160">
    <property type="protein sequence ID" value="TBW68484.1"/>
    <property type="molecule type" value="Genomic_DNA"/>
</dbReference>
<keyword evidence="1" id="KW-0812">Transmembrane</keyword>
<feature type="non-terminal residue" evidence="2">
    <location>
        <position position="89"/>
    </location>
</feature>
<evidence type="ECO:0000256" key="1">
    <source>
        <dbReference type="SAM" id="Phobius"/>
    </source>
</evidence>
<proteinExistence type="predicted"/>
<feature type="transmembrane region" description="Helical" evidence="1">
    <location>
        <begin position="20"/>
        <end position="37"/>
    </location>
</feature>
<dbReference type="AlphaFoldDB" id="A0A4Q9W111"/>
<sequence length="89" mass="10642">MKSYKYMHQNGIKVMRISGAFWTFLLVIALSILILLNELKFHFINTKNLIIGAIILTTIVCILFMIIVPWFKFKHLRYFLDDKEIHIRE</sequence>
<keyword evidence="1" id="KW-0472">Membrane</keyword>
<evidence type="ECO:0000313" key="3">
    <source>
        <dbReference type="Proteomes" id="UP000293637"/>
    </source>
</evidence>
<comment type="caution">
    <text evidence="2">The sequence shown here is derived from an EMBL/GenBank/DDBJ whole genome shotgun (WGS) entry which is preliminary data.</text>
</comment>